<dbReference type="PANTHER" id="PTHR12570:SF85">
    <property type="entry name" value="DUF803 DOMAIN MEMBRANE PROTEIN (AFU_ORTHOLOGUE AFUA_1G15880)"/>
    <property type="match status" value="1"/>
</dbReference>
<evidence type="ECO:0000256" key="2">
    <source>
        <dbReference type="ARBA" id="ARBA00022692"/>
    </source>
</evidence>
<dbReference type="Pfam" id="PF05653">
    <property type="entry name" value="Mg_trans_NIPA"/>
    <property type="match status" value="1"/>
</dbReference>
<dbReference type="EMBL" id="JBAHYK010002270">
    <property type="protein sequence ID" value="KAL0565427.1"/>
    <property type="molecule type" value="Genomic_DNA"/>
</dbReference>
<sequence length="197" mass="21878">MAIKAFGIAVKLTFKGSNQFVYPSTWAMAIVAAGCILLQMAYLNKALDRFSVNVVNLLYYVFFTTSTILASVILFQGFNTSDATNIISLLAGFAVILLGVYVLNLSRNNANPSNLGQAQTSRNSLDEWGTGRRSEVWSAVPRARGDEEERIMLNDFAIAEEEEEEEVRCPPTPRRSEENLNNTRQSMQISTRGSRPV</sequence>
<feature type="compositionally biased region" description="Polar residues" evidence="5">
    <location>
        <begin position="179"/>
        <end position="197"/>
    </location>
</feature>
<evidence type="ECO:0000256" key="4">
    <source>
        <dbReference type="ARBA" id="ARBA00023136"/>
    </source>
</evidence>
<comment type="subcellular location">
    <subcellularLocation>
        <location evidence="1">Membrane</location>
        <topology evidence="1">Multi-pass membrane protein</topology>
    </subcellularLocation>
</comment>
<evidence type="ECO:0000313" key="7">
    <source>
        <dbReference type="EMBL" id="KAL0565427.1"/>
    </source>
</evidence>
<keyword evidence="2 6" id="KW-0812">Transmembrane</keyword>
<evidence type="ECO:0000256" key="1">
    <source>
        <dbReference type="ARBA" id="ARBA00004141"/>
    </source>
</evidence>
<evidence type="ECO:0000256" key="6">
    <source>
        <dbReference type="SAM" id="Phobius"/>
    </source>
</evidence>
<name>A0ABR3ERI6_9AGAR</name>
<feature type="region of interest" description="Disordered" evidence="5">
    <location>
        <begin position="161"/>
        <end position="197"/>
    </location>
</feature>
<keyword evidence="3 6" id="KW-1133">Transmembrane helix</keyword>
<protein>
    <submittedName>
        <fullName evidence="7">Uncharacterized protein</fullName>
    </submittedName>
</protein>
<feature type="transmembrane region" description="Helical" evidence="6">
    <location>
        <begin position="54"/>
        <end position="77"/>
    </location>
</feature>
<keyword evidence="8" id="KW-1185">Reference proteome</keyword>
<dbReference type="PROSITE" id="PS51257">
    <property type="entry name" value="PROKAR_LIPOPROTEIN"/>
    <property type="match status" value="1"/>
</dbReference>
<dbReference type="Proteomes" id="UP001465976">
    <property type="component" value="Unassembled WGS sequence"/>
</dbReference>
<gene>
    <name evidence="7" type="ORF">V5O48_016601</name>
</gene>
<organism evidence="7 8">
    <name type="scientific">Marasmius crinis-equi</name>
    <dbReference type="NCBI Taxonomy" id="585013"/>
    <lineage>
        <taxon>Eukaryota</taxon>
        <taxon>Fungi</taxon>
        <taxon>Dikarya</taxon>
        <taxon>Basidiomycota</taxon>
        <taxon>Agaricomycotina</taxon>
        <taxon>Agaricomycetes</taxon>
        <taxon>Agaricomycetidae</taxon>
        <taxon>Agaricales</taxon>
        <taxon>Marasmiineae</taxon>
        <taxon>Marasmiaceae</taxon>
        <taxon>Marasmius</taxon>
    </lineage>
</organism>
<dbReference type="PANTHER" id="PTHR12570">
    <property type="match status" value="1"/>
</dbReference>
<feature type="transmembrane region" description="Helical" evidence="6">
    <location>
        <begin position="20"/>
        <end position="42"/>
    </location>
</feature>
<evidence type="ECO:0000256" key="3">
    <source>
        <dbReference type="ARBA" id="ARBA00022989"/>
    </source>
</evidence>
<evidence type="ECO:0000313" key="8">
    <source>
        <dbReference type="Proteomes" id="UP001465976"/>
    </source>
</evidence>
<proteinExistence type="predicted"/>
<accession>A0ABR3ERI6</accession>
<comment type="caution">
    <text evidence="7">The sequence shown here is derived from an EMBL/GenBank/DDBJ whole genome shotgun (WGS) entry which is preliminary data.</text>
</comment>
<dbReference type="InterPro" id="IPR008521">
    <property type="entry name" value="Mg_trans_NIPA"/>
</dbReference>
<keyword evidence="4 6" id="KW-0472">Membrane</keyword>
<evidence type="ECO:0000256" key="5">
    <source>
        <dbReference type="SAM" id="MobiDB-lite"/>
    </source>
</evidence>
<feature type="transmembrane region" description="Helical" evidence="6">
    <location>
        <begin position="83"/>
        <end position="103"/>
    </location>
</feature>
<reference evidence="7 8" key="1">
    <citation type="submission" date="2024-02" db="EMBL/GenBank/DDBJ databases">
        <title>A draft genome for the cacao thread blight pathogen Marasmius crinis-equi.</title>
        <authorList>
            <person name="Cohen S.P."/>
            <person name="Baruah I.K."/>
            <person name="Amoako-Attah I."/>
            <person name="Bukari Y."/>
            <person name="Meinhardt L.W."/>
            <person name="Bailey B.A."/>
        </authorList>
    </citation>
    <scope>NUCLEOTIDE SEQUENCE [LARGE SCALE GENOMIC DNA]</scope>
    <source>
        <strain evidence="7 8">GH-76</strain>
    </source>
</reference>